<dbReference type="GO" id="GO:0016491">
    <property type="term" value="F:oxidoreductase activity"/>
    <property type="evidence" value="ECO:0007669"/>
    <property type="project" value="UniProtKB-KW"/>
</dbReference>
<gene>
    <name evidence="9" type="ORF">FC91_GL002123</name>
</gene>
<proteinExistence type="inferred from homology"/>
<feature type="domain" description="Rhodanese" evidence="8">
    <location>
        <begin position="461"/>
        <end position="548"/>
    </location>
</feature>
<reference evidence="9 10" key="1">
    <citation type="journal article" date="2015" name="Genome Announc.">
        <title>Expanding the biotechnology potential of lactobacilli through comparative genomics of 213 strains and associated genera.</title>
        <authorList>
            <person name="Sun Z."/>
            <person name="Harris H.M."/>
            <person name="McCann A."/>
            <person name="Guo C."/>
            <person name="Argimon S."/>
            <person name="Zhang W."/>
            <person name="Yang X."/>
            <person name="Jeffery I.B."/>
            <person name="Cooney J.C."/>
            <person name="Kagawa T.F."/>
            <person name="Liu W."/>
            <person name="Song Y."/>
            <person name="Salvetti E."/>
            <person name="Wrobel A."/>
            <person name="Rasinkangas P."/>
            <person name="Parkhill J."/>
            <person name="Rea M.C."/>
            <person name="O'Sullivan O."/>
            <person name="Ritari J."/>
            <person name="Douillard F.P."/>
            <person name="Paul Ross R."/>
            <person name="Yang R."/>
            <person name="Briner A.E."/>
            <person name="Felis G.E."/>
            <person name="de Vos W.M."/>
            <person name="Barrangou R."/>
            <person name="Klaenhammer T.R."/>
            <person name="Caufield P.W."/>
            <person name="Cui Y."/>
            <person name="Zhang H."/>
            <person name="O'Toole P.W."/>
        </authorList>
    </citation>
    <scope>NUCLEOTIDE SEQUENCE [LARGE SCALE GENOMIC DNA]</scope>
    <source>
        <strain evidence="9 10">DSM 16991</strain>
    </source>
</reference>
<dbReference type="PROSITE" id="PS50206">
    <property type="entry name" value="RHODANESE_3"/>
    <property type="match status" value="1"/>
</dbReference>
<keyword evidence="6" id="KW-0558">Oxidation</keyword>
<name>A0A0R1XE02_9LACO</name>
<dbReference type="eggNOG" id="COG0607">
    <property type="taxonomic scope" value="Bacteria"/>
</dbReference>
<protein>
    <submittedName>
        <fullName evidence="9">Coenzyme A disulfide reductase</fullName>
    </submittedName>
</protein>
<dbReference type="SUPFAM" id="SSF51905">
    <property type="entry name" value="FAD/NAD(P)-binding domain"/>
    <property type="match status" value="2"/>
</dbReference>
<dbReference type="InterPro" id="IPR023753">
    <property type="entry name" value="FAD/NAD-binding_dom"/>
</dbReference>
<evidence type="ECO:0000313" key="10">
    <source>
        <dbReference type="Proteomes" id="UP000050949"/>
    </source>
</evidence>
<dbReference type="AlphaFoldDB" id="A0A0R1XE02"/>
<dbReference type="OrthoDB" id="9802028at2"/>
<evidence type="ECO:0000256" key="3">
    <source>
        <dbReference type="ARBA" id="ARBA00022630"/>
    </source>
</evidence>
<dbReference type="SUPFAM" id="SSF55424">
    <property type="entry name" value="FAD/NAD-linked reductases, dimerisation (C-terminal) domain"/>
    <property type="match status" value="1"/>
</dbReference>
<accession>A0A0R1XE02</accession>
<comment type="similarity">
    <text evidence="2">Belongs to the class-III pyridine nucleotide-disulfide oxidoreductase family.</text>
</comment>
<keyword evidence="7" id="KW-0676">Redox-active center</keyword>
<dbReference type="SUPFAM" id="SSF52821">
    <property type="entry name" value="Rhodanese/Cell cycle control phosphatase"/>
    <property type="match status" value="1"/>
</dbReference>
<evidence type="ECO:0000256" key="2">
    <source>
        <dbReference type="ARBA" id="ARBA00009130"/>
    </source>
</evidence>
<comment type="caution">
    <text evidence="9">The sequence shown here is derived from an EMBL/GenBank/DDBJ whole genome shotgun (WGS) entry which is preliminary data.</text>
</comment>
<dbReference type="InterPro" id="IPR036188">
    <property type="entry name" value="FAD/NAD-bd_sf"/>
</dbReference>
<dbReference type="PANTHER" id="PTHR43429:SF1">
    <property type="entry name" value="NAD(P)H SULFUR OXIDOREDUCTASE (COA-DEPENDENT)"/>
    <property type="match status" value="1"/>
</dbReference>
<dbReference type="Gene3D" id="3.40.250.10">
    <property type="entry name" value="Rhodanese-like domain"/>
    <property type="match status" value="1"/>
</dbReference>
<dbReference type="InterPro" id="IPR050260">
    <property type="entry name" value="FAD-bd_OxRdtase"/>
</dbReference>
<evidence type="ECO:0000256" key="6">
    <source>
        <dbReference type="ARBA" id="ARBA00023097"/>
    </source>
</evidence>
<dbReference type="InterPro" id="IPR036873">
    <property type="entry name" value="Rhodanese-like_dom_sf"/>
</dbReference>
<dbReference type="PRINTS" id="PR00411">
    <property type="entry name" value="PNDRDTASEI"/>
</dbReference>
<evidence type="ECO:0000313" key="9">
    <source>
        <dbReference type="EMBL" id="KRM28033.1"/>
    </source>
</evidence>
<evidence type="ECO:0000256" key="1">
    <source>
        <dbReference type="ARBA" id="ARBA00001974"/>
    </source>
</evidence>
<sequence length="552" mass="59487">MKVVIIGGVAGGMSAATRLRRSDETAEIVVLEKGPYVSFANCGLPYYISGEITDRDDLIVESPQALRDRFNLIVRSNHTVTAIDPQRQIVTGITAGQPFSESYDKLILAPGASPVVPPIPGLKEAKNAFVLRNIPDLDDIMTHLRTNQPRRALVVGGGFIGLEVAENLRNRGLAVTIVEQAPHLLPPLDEEMAAFVQRELTNHGVQVITGQAVTVFTAGGQQAQLADGRTLTTDLTILSVGVRPNTEVAQQAGIKTGFKGGIIVDDQYQTSQPNIYALGDAILVTQQITGQPALISLASPANREGRQVADVIAGLPQRNRGSIGTAIVRVFNTTAAMTGLSERAAQQAQLPMQVVHVLGKNHAGYFPNATDLNLKLVFNPKTGELYGAQAVGPDGADKRIDVLATAIKGRLTVSDLPELELTYAPPFGSAKDPVNMLGYAAENLMAGLSEHIQWYQLADALARGAILLDVRDPDEVAEGHFPKALNIPLNDLRARLGELDPSQAYIVSCRSGQRAYIAERILRQNGFMHVRNLDGAYQLYQAVRPDDLIYPQ</sequence>
<dbReference type="PANTHER" id="PTHR43429">
    <property type="entry name" value="PYRIDINE NUCLEOTIDE-DISULFIDE OXIDOREDUCTASE DOMAIN-CONTAINING"/>
    <property type="match status" value="1"/>
</dbReference>
<dbReference type="InterPro" id="IPR016156">
    <property type="entry name" value="FAD/NAD-linked_Rdtase_dimer_sf"/>
</dbReference>
<dbReference type="Pfam" id="PF02852">
    <property type="entry name" value="Pyr_redox_dim"/>
    <property type="match status" value="1"/>
</dbReference>
<dbReference type="RefSeq" id="WP_027828703.1">
    <property type="nucleotide sequence ID" value="NZ_AUEH01000026.1"/>
</dbReference>
<dbReference type="Proteomes" id="UP000050949">
    <property type="component" value="Unassembled WGS sequence"/>
</dbReference>
<keyword evidence="5" id="KW-0560">Oxidoreductase</keyword>
<keyword evidence="4" id="KW-0274">FAD</keyword>
<dbReference type="InterPro" id="IPR004099">
    <property type="entry name" value="Pyr_nucl-diS_OxRdtase_dimer"/>
</dbReference>
<dbReference type="Pfam" id="PF07992">
    <property type="entry name" value="Pyr_redox_2"/>
    <property type="match status" value="1"/>
</dbReference>
<evidence type="ECO:0000256" key="7">
    <source>
        <dbReference type="ARBA" id="ARBA00023284"/>
    </source>
</evidence>
<evidence type="ECO:0000256" key="4">
    <source>
        <dbReference type="ARBA" id="ARBA00022827"/>
    </source>
</evidence>
<keyword evidence="3" id="KW-0285">Flavoprotein</keyword>
<dbReference type="PRINTS" id="PR00368">
    <property type="entry name" value="FADPNR"/>
</dbReference>
<dbReference type="EMBL" id="AZFW01000037">
    <property type="protein sequence ID" value="KRM28033.1"/>
    <property type="molecule type" value="Genomic_DNA"/>
</dbReference>
<dbReference type="PATRIC" id="fig|1122147.4.peg.2196"/>
<evidence type="ECO:0000259" key="8">
    <source>
        <dbReference type="PROSITE" id="PS50206"/>
    </source>
</evidence>
<comment type="cofactor">
    <cofactor evidence="1">
        <name>FAD</name>
        <dbReference type="ChEBI" id="CHEBI:57692"/>
    </cofactor>
</comment>
<organism evidence="9 10">
    <name type="scientific">Schleiferilactobacillus harbinensis DSM 16991</name>
    <dbReference type="NCBI Taxonomy" id="1122147"/>
    <lineage>
        <taxon>Bacteria</taxon>
        <taxon>Bacillati</taxon>
        <taxon>Bacillota</taxon>
        <taxon>Bacilli</taxon>
        <taxon>Lactobacillales</taxon>
        <taxon>Lactobacillaceae</taxon>
        <taxon>Schleiferilactobacillus</taxon>
    </lineage>
</organism>
<dbReference type="InterPro" id="IPR001763">
    <property type="entry name" value="Rhodanese-like_dom"/>
</dbReference>
<dbReference type="Gene3D" id="3.50.50.60">
    <property type="entry name" value="FAD/NAD(P)-binding domain"/>
    <property type="match status" value="2"/>
</dbReference>
<evidence type="ECO:0000256" key="5">
    <source>
        <dbReference type="ARBA" id="ARBA00023002"/>
    </source>
</evidence>
<dbReference type="Pfam" id="PF00581">
    <property type="entry name" value="Rhodanese"/>
    <property type="match status" value="1"/>
</dbReference>
<dbReference type="SMART" id="SM00450">
    <property type="entry name" value="RHOD"/>
    <property type="match status" value="1"/>
</dbReference>
<dbReference type="eggNOG" id="COG0446">
    <property type="taxonomic scope" value="Bacteria"/>
</dbReference>